<keyword evidence="2" id="KW-0808">Transferase</keyword>
<reference evidence="2 3" key="1">
    <citation type="submission" date="2016-07" db="EMBL/GenBank/DDBJ databases">
        <title>Pervasive Adenine N6-methylation of Active Genes in Fungi.</title>
        <authorList>
            <consortium name="DOE Joint Genome Institute"/>
            <person name="Mondo S.J."/>
            <person name="Dannebaum R.O."/>
            <person name="Kuo R.C."/>
            <person name="Labutti K."/>
            <person name="Haridas S."/>
            <person name="Kuo A."/>
            <person name="Salamov A."/>
            <person name="Ahrendt S.R."/>
            <person name="Lipzen A."/>
            <person name="Sullivan W."/>
            <person name="Andreopoulos W.B."/>
            <person name="Clum A."/>
            <person name="Lindquist E."/>
            <person name="Daum C."/>
            <person name="Ramamoorthy G.K."/>
            <person name="Gryganskyi A."/>
            <person name="Culley D."/>
            <person name="Magnuson J.K."/>
            <person name="James T.Y."/>
            <person name="O'Malley M.A."/>
            <person name="Stajich J.E."/>
            <person name="Spatafora J.W."/>
            <person name="Visel A."/>
            <person name="Grigoriev I.V."/>
        </authorList>
    </citation>
    <scope>NUCLEOTIDE SEQUENCE [LARGE SCALE GENOMIC DNA]</scope>
    <source>
        <strain evidence="2 3">68-887.2</strain>
    </source>
</reference>
<comment type="caution">
    <text evidence="2">The sequence shown here is derived from an EMBL/GenBank/DDBJ whole genome shotgun (WGS) entry which is preliminary data.</text>
</comment>
<evidence type="ECO:0000313" key="3">
    <source>
        <dbReference type="Proteomes" id="UP000193986"/>
    </source>
</evidence>
<evidence type="ECO:0000256" key="1">
    <source>
        <dbReference type="SAM" id="MobiDB-lite"/>
    </source>
</evidence>
<feature type="region of interest" description="Disordered" evidence="1">
    <location>
        <begin position="1"/>
        <end position="43"/>
    </location>
</feature>
<dbReference type="STRING" id="71784.A0A1Y2BJC8"/>
<name>A0A1Y2BJC8_9TREE</name>
<dbReference type="EMBL" id="MCFC01000003">
    <property type="protein sequence ID" value="ORY34225.1"/>
    <property type="molecule type" value="Genomic_DNA"/>
</dbReference>
<sequence>MAEHHHQDASDSREPDTADHDWHSRVTGSRRPPRSPSPSTTASFSINSSVDFHVFRVDDGRRYQARNDDYTLPADFRELERLDAQHYGFKAAQAGKNYIGPMDEALPNGGAGKRILDIGTGTGIWAVEIAREFPRAEVYGMDLSPVQHDLNLPENVAFLHEDCTKGLPFPNGHFDVIHSRALVAGIRDWRAFISEANRVLAPGGLILCVEMAGLMRIDGIDEEEADAVAPGFMALSREVERSLTIRRLDVNAATKTIEETIATHPELHGFQRVYGPLPLWPWSDDPDMKEAGRVMLSDAQGES</sequence>
<feature type="compositionally biased region" description="Basic and acidic residues" evidence="1">
    <location>
        <begin position="1"/>
        <end position="24"/>
    </location>
</feature>
<dbReference type="InParanoid" id="A0A1Y2BJC8"/>
<dbReference type="PANTHER" id="PTHR43591:SF24">
    <property type="entry name" value="2-METHOXY-6-POLYPRENYL-1,4-BENZOQUINOL METHYLASE, MITOCHONDRIAL"/>
    <property type="match status" value="1"/>
</dbReference>
<protein>
    <submittedName>
        <fullName evidence="2">S-adenosyl-L-methionine-dependent methyltransferase</fullName>
    </submittedName>
</protein>
<gene>
    <name evidence="2" type="ORF">BCR39DRAFT_516943</name>
</gene>
<dbReference type="GO" id="GO:0032259">
    <property type="term" value="P:methylation"/>
    <property type="evidence" value="ECO:0007669"/>
    <property type="project" value="UniProtKB-KW"/>
</dbReference>
<keyword evidence="3" id="KW-1185">Reference proteome</keyword>
<dbReference type="Gene3D" id="3.40.50.150">
    <property type="entry name" value="Vaccinia Virus protein VP39"/>
    <property type="match status" value="1"/>
</dbReference>
<dbReference type="PANTHER" id="PTHR43591">
    <property type="entry name" value="METHYLTRANSFERASE"/>
    <property type="match status" value="1"/>
</dbReference>
<proteinExistence type="predicted"/>
<dbReference type="Pfam" id="PF13489">
    <property type="entry name" value="Methyltransf_23"/>
    <property type="match status" value="1"/>
</dbReference>
<dbReference type="SUPFAM" id="SSF53335">
    <property type="entry name" value="S-adenosyl-L-methionine-dependent methyltransferases"/>
    <property type="match status" value="1"/>
</dbReference>
<accession>A0A1Y2BJC8</accession>
<organism evidence="2 3">
    <name type="scientific">Naematelia encephala</name>
    <dbReference type="NCBI Taxonomy" id="71784"/>
    <lineage>
        <taxon>Eukaryota</taxon>
        <taxon>Fungi</taxon>
        <taxon>Dikarya</taxon>
        <taxon>Basidiomycota</taxon>
        <taxon>Agaricomycotina</taxon>
        <taxon>Tremellomycetes</taxon>
        <taxon>Tremellales</taxon>
        <taxon>Naemateliaceae</taxon>
        <taxon>Naematelia</taxon>
    </lineage>
</organism>
<feature type="non-terminal residue" evidence="2">
    <location>
        <position position="1"/>
    </location>
</feature>
<evidence type="ECO:0000313" key="2">
    <source>
        <dbReference type="EMBL" id="ORY34225.1"/>
    </source>
</evidence>
<dbReference type="GO" id="GO:0008168">
    <property type="term" value="F:methyltransferase activity"/>
    <property type="evidence" value="ECO:0007669"/>
    <property type="project" value="UniProtKB-KW"/>
</dbReference>
<dbReference type="Proteomes" id="UP000193986">
    <property type="component" value="Unassembled WGS sequence"/>
</dbReference>
<dbReference type="OrthoDB" id="2013972at2759"/>
<dbReference type="InterPro" id="IPR029063">
    <property type="entry name" value="SAM-dependent_MTases_sf"/>
</dbReference>
<dbReference type="AlphaFoldDB" id="A0A1Y2BJC8"/>
<dbReference type="CDD" id="cd02440">
    <property type="entry name" value="AdoMet_MTases"/>
    <property type="match status" value="1"/>
</dbReference>
<keyword evidence="2" id="KW-0489">Methyltransferase</keyword>